<feature type="compositionally biased region" description="Polar residues" evidence="1">
    <location>
        <begin position="157"/>
        <end position="167"/>
    </location>
</feature>
<sequence>MEKIYFYAPLFSIIIHQLLFFVPSINAVRAQGDVFSDLHLYYPSSSEIDEKSSEEEELLINGKKKIELILKNAEKHLPLEIQICCYHIKLEKIVQLGFKMADANTDAVSLIDFEIGLMEYCKDHKIFIHLNNINKLVEKFDSEFGILVKKFKKPSEDSASTSTNNYAKGTEAQEENVNINEHSSNIRDDGVKTTHHGVLLYCYKLLHGPQMAKKALVVFANSLTEYGNIGRSGDTVTALSVGNIEETEYCPNGAFMDISDTSNGDINLVTKAMTRKEFIKIITDEKMSIKL</sequence>
<accession>A0A914IB15</accession>
<proteinExistence type="predicted"/>
<keyword evidence="2" id="KW-1185">Reference proteome</keyword>
<feature type="region of interest" description="Disordered" evidence="1">
    <location>
        <begin position="155"/>
        <end position="175"/>
    </location>
</feature>
<dbReference type="AlphaFoldDB" id="A0A914IB15"/>
<evidence type="ECO:0000313" key="3">
    <source>
        <dbReference type="WBParaSite" id="Gr19_v10_g9180.t2"/>
    </source>
</evidence>
<evidence type="ECO:0000313" key="2">
    <source>
        <dbReference type="Proteomes" id="UP000887572"/>
    </source>
</evidence>
<protein>
    <submittedName>
        <fullName evidence="3">Uncharacterized protein</fullName>
    </submittedName>
</protein>
<evidence type="ECO:0000256" key="1">
    <source>
        <dbReference type="SAM" id="MobiDB-lite"/>
    </source>
</evidence>
<reference evidence="3" key="1">
    <citation type="submission" date="2022-11" db="UniProtKB">
        <authorList>
            <consortium name="WormBaseParasite"/>
        </authorList>
    </citation>
    <scope>IDENTIFICATION</scope>
</reference>
<organism evidence="2 3">
    <name type="scientific">Globodera rostochiensis</name>
    <name type="common">Golden nematode worm</name>
    <name type="synonym">Heterodera rostochiensis</name>
    <dbReference type="NCBI Taxonomy" id="31243"/>
    <lineage>
        <taxon>Eukaryota</taxon>
        <taxon>Metazoa</taxon>
        <taxon>Ecdysozoa</taxon>
        <taxon>Nematoda</taxon>
        <taxon>Chromadorea</taxon>
        <taxon>Rhabditida</taxon>
        <taxon>Tylenchina</taxon>
        <taxon>Tylenchomorpha</taxon>
        <taxon>Tylenchoidea</taxon>
        <taxon>Heteroderidae</taxon>
        <taxon>Heteroderinae</taxon>
        <taxon>Globodera</taxon>
    </lineage>
</organism>
<name>A0A914IB15_GLORO</name>
<dbReference type="WBParaSite" id="Gr19_v10_g9180.t2">
    <property type="protein sequence ID" value="Gr19_v10_g9180.t2"/>
    <property type="gene ID" value="Gr19_v10_g9180"/>
</dbReference>
<dbReference type="Proteomes" id="UP000887572">
    <property type="component" value="Unplaced"/>
</dbReference>